<name>A0A932HXJ9_UNCTE</name>
<sequence>MEGAALLADALSRINAILHRALEGAPAEMLCRMPAPHANSMAWLAWHLTRVQDDHMSDLAGQPELWTSGGWHARFGMKPNDEETGQGHTFEEVAAFKVDSPDLLLAYQDAVFARSKAYLARVRPADLDHVLDEPQYDPMPTVGVRLVSIVADNTQHAGQAIYLRGLFEAKRWTRA</sequence>
<organism evidence="2 3">
    <name type="scientific">Tectimicrobiota bacterium</name>
    <dbReference type="NCBI Taxonomy" id="2528274"/>
    <lineage>
        <taxon>Bacteria</taxon>
        <taxon>Pseudomonadati</taxon>
        <taxon>Nitrospinota/Tectimicrobiota group</taxon>
        <taxon>Candidatus Tectimicrobiota</taxon>
    </lineage>
</organism>
<dbReference type="Proteomes" id="UP000782312">
    <property type="component" value="Unassembled WGS sequence"/>
</dbReference>
<dbReference type="InterPro" id="IPR034660">
    <property type="entry name" value="DinB/YfiT-like"/>
</dbReference>
<accession>A0A932HXJ9</accession>
<evidence type="ECO:0000259" key="1">
    <source>
        <dbReference type="Pfam" id="PF12867"/>
    </source>
</evidence>
<proteinExistence type="predicted"/>
<dbReference type="NCBIfam" id="NF047843">
    <property type="entry name" value="MST_Rv0443"/>
    <property type="match status" value="1"/>
</dbReference>
<feature type="domain" description="DinB-like" evidence="1">
    <location>
        <begin position="12"/>
        <end position="160"/>
    </location>
</feature>
<comment type="caution">
    <text evidence="2">The sequence shown here is derived from an EMBL/GenBank/DDBJ whole genome shotgun (WGS) entry which is preliminary data.</text>
</comment>
<gene>
    <name evidence="2" type="ORF">HYZ11_08075</name>
</gene>
<evidence type="ECO:0000313" key="3">
    <source>
        <dbReference type="Proteomes" id="UP000782312"/>
    </source>
</evidence>
<dbReference type="Pfam" id="PF12867">
    <property type="entry name" value="DinB_2"/>
    <property type="match status" value="1"/>
</dbReference>
<dbReference type="Gene3D" id="1.20.120.450">
    <property type="entry name" value="dinb family like domain"/>
    <property type="match status" value="1"/>
</dbReference>
<dbReference type="SUPFAM" id="SSF109854">
    <property type="entry name" value="DinB/YfiT-like putative metalloenzymes"/>
    <property type="match status" value="1"/>
</dbReference>
<dbReference type="AlphaFoldDB" id="A0A932HXJ9"/>
<reference evidence="2" key="1">
    <citation type="submission" date="2020-07" db="EMBL/GenBank/DDBJ databases">
        <title>Huge and variable diversity of episymbiotic CPR bacteria and DPANN archaea in groundwater ecosystems.</title>
        <authorList>
            <person name="He C.Y."/>
            <person name="Keren R."/>
            <person name="Whittaker M."/>
            <person name="Farag I.F."/>
            <person name="Doudna J."/>
            <person name="Cate J.H.D."/>
            <person name="Banfield J.F."/>
        </authorList>
    </citation>
    <scope>NUCLEOTIDE SEQUENCE</scope>
    <source>
        <strain evidence="2">NC_groundwater_763_Ag_S-0.2um_68_21</strain>
    </source>
</reference>
<evidence type="ECO:0000313" key="2">
    <source>
        <dbReference type="EMBL" id="MBI3127544.1"/>
    </source>
</evidence>
<dbReference type="InterPro" id="IPR024775">
    <property type="entry name" value="DinB-like"/>
</dbReference>
<dbReference type="EMBL" id="JACPUR010000017">
    <property type="protein sequence ID" value="MBI3127544.1"/>
    <property type="molecule type" value="Genomic_DNA"/>
</dbReference>
<protein>
    <submittedName>
        <fullName evidence="2">DUF664 domain-containing protein</fullName>
    </submittedName>
</protein>